<keyword evidence="2" id="KW-0349">Heme</keyword>
<feature type="region of interest" description="Disordered" evidence="3">
    <location>
        <begin position="1"/>
        <end position="21"/>
    </location>
</feature>
<dbReference type="RefSeq" id="WP_272002025.1">
    <property type="nucleotide sequence ID" value="NZ_JAQNDN010000016.1"/>
</dbReference>
<keyword evidence="5" id="KW-1185">Reference proteome</keyword>
<protein>
    <submittedName>
        <fullName evidence="4">Cytochrome P450</fullName>
    </submittedName>
</protein>
<dbReference type="EMBL" id="JAQNDN010000016">
    <property type="protein sequence ID" value="MDC0671587.1"/>
    <property type="molecule type" value="Genomic_DNA"/>
</dbReference>
<comment type="caution">
    <text evidence="4">The sequence shown here is derived from an EMBL/GenBank/DDBJ whole genome shotgun (WGS) entry which is preliminary data.</text>
</comment>
<evidence type="ECO:0000313" key="5">
    <source>
        <dbReference type="Proteomes" id="UP001217838"/>
    </source>
</evidence>
<dbReference type="PROSITE" id="PS00086">
    <property type="entry name" value="CYTOCHROME_P450"/>
    <property type="match status" value="1"/>
</dbReference>
<keyword evidence="2" id="KW-0560">Oxidoreductase</keyword>
<dbReference type="PRINTS" id="PR00385">
    <property type="entry name" value="P450"/>
</dbReference>
<evidence type="ECO:0000313" key="4">
    <source>
        <dbReference type="EMBL" id="MDC0671587.1"/>
    </source>
</evidence>
<dbReference type="PANTHER" id="PTHR46696">
    <property type="entry name" value="P450, PUTATIVE (EUROFUNG)-RELATED"/>
    <property type="match status" value="1"/>
</dbReference>
<feature type="compositionally biased region" description="Polar residues" evidence="3">
    <location>
        <begin position="1"/>
        <end position="10"/>
    </location>
</feature>
<sequence length="426" mass="47566">MSTPVESSTPKPVRLDVQRELERPEARADPFAAYARLRRLGPVLHWRSWFTESLVITRYEDVMNVLRDPRIANDRRNVADGGKGPLERWWMPSIMKLFLGSMVMKDPPDHRRLRNLVQKAFTPAMVERLNGRVEQITADLLDAAANKPVLDLIADLALPLPLTVISEMLGVPEPERMQFRKLLGQVLDPGAMNLAGFVFNYANMVRLNRFLRRLVQLRREQPGDDLVTALVHADEGGDRLSEDELISMVFLLLFAGHETTVNLIGNGVLALLQHPDQLQLLRDRPELIDTAIEELLRFTNPVGTVSPRFAREDLEIAGVRIPRGSTLTLLLASANLDETAFAAADRLDITRNPNRHVAFGFGAHYCLGAPLARVEARIAIPALLQRFPGLRLAVPADKIRWRASMGLRGLESLPLSVAAAGQRLAT</sequence>
<dbReference type="InterPro" id="IPR017972">
    <property type="entry name" value="Cyt_P450_CS"/>
</dbReference>
<dbReference type="SUPFAM" id="SSF48264">
    <property type="entry name" value="Cytochrome P450"/>
    <property type="match status" value="1"/>
</dbReference>
<keyword evidence="2" id="KW-0503">Monooxygenase</keyword>
<dbReference type="Gene3D" id="1.10.630.10">
    <property type="entry name" value="Cytochrome P450"/>
    <property type="match status" value="1"/>
</dbReference>
<dbReference type="InterPro" id="IPR002397">
    <property type="entry name" value="Cyt_P450_B"/>
</dbReference>
<keyword evidence="2" id="KW-0479">Metal-binding</keyword>
<dbReference type="Pfam" id="PF00067">
    <property type="entry name" value="p450"/>
    <property type="match status" value="2"/>
</dbReference>
<gene>
    <name evidence="4" type="ORF">POL58_27820</name>
</gene>
<reference evidence="4 5" key="1">
    <citation type="submission" date="2022-11" db="EMBL/GenBank/DDBJ databases">
        <title>Minimal conservation of predation-associated metabolite biosynthetic gene clusters underscores biosynthetic potential of Myxococcota including descriptions for ten novel species: Archangium lansinium sp. nov., Myxococcus landrumus sp. nov., Nannocystis bai.</title>
        <authorList>
            <person name="Ahearne A."/>
            <person name="Stevens C."/>
            <person name="Dowd S."/>
        </authorList>
    </citation>
    <scope>NUCLEOTIDE SEQUENCE [LARGE SCALE GENOMIC DNA]</scope>
    <source>
        <strain evidence="4 5">NCELM</strain>
    </source>
</reference>
<organism evidence="4 5">
    <name type="scientific">Nannocystis radixulma</name>
    <dbReference type="NCBI Taxonomy" id="2995305"/>
    <lineage>
        <taxon>Bacteria</taxon>
        <taxon>Pseudomonadati</taxon>
        <taxon>Myxococcota</taxon>
        <taxon>Polyangia</taxon>
        <taxon>Nannocystales</taxon>
        <taxon>Nannocystaceae</taxon>
        <taxon>Nannocystis</taxon>
    </lineage>
</organism>
<proteinExistence type="inferred from homology"/>
<name>A0ABT5BEX2_9BACT</name>
<evidence type="ECO:0000256" key="2">
    <source>
        <dbReference type="RuleBase" id="RU000461"/>
    </source>
</evidence>
<keyword evidence="2" id="KW-0408">Iron</keyword>
<dbReference type="CDD" id="cd11029">
    <property type="entry name" value="CYP107-like"/>
    <property type="match status" value="1"/>
</dbReference>
<dbReference type="Proteomes" id="UP001217838">
    <property type="component" value="Unassembled WGS sequence"/>
</dbReference>
<accession>A0ABT5BEX2</accession>
<dbReference type="InterPro" id="IPR036396">
    <property type="entry name" value="Cyt_P450_sf"/>
</dbReference>
<comment type="similarity">
    <text evidence="1 2">Belongs to the cytochrome P450 family.</text>
</comment>
<evidence type="ECO:0000256" key="1">
    <source>
        <dbReference type="ARBA" id="ARBA00010617"/>
    </source>
</evidence>
<dbReference type="PRINTS" id="PR00359">
    <property type="entry name" value="BP450"/>
</dbReference>
<evidence type="ECO:0000256" key="3">
    <source>
        <dbReference type="SAM" id="MobiDB-lite"/>
    </source>
</evidence>
<dbReference type="PANTHER" id="PTHR46696:SF1">
    <property type="entry name" value="CYTOCHROME P450 YJIB-RELATED"/>
    <property type="match status" value="1"/>
</dbReference>
<dbReference type="InterPro" id="IPR001128">
    <property type="entry name" value="Cyt_P450"/>
</dbReference>